<keyword evidence="5" id="KW-0325">Glycoprotein</keyword>
<evidence type="ECO:0000313" key="11">
    <source>
        <dbReference type="Proteomes" id="UP001291926"/>
    </source>
</evidence>
<keyword evidence="8" id="KW-0472">Membrane</keyword>
<protein>
    <recommendedName>
        <fullName evidence="7">COBRA-like protein</fullName>
    </recommendedName>
</protein>
<dbReference type="PANTHER" id="PTHR31673">
    <property type="entry name" value="PROTEIN COBRA"/>
    <property type="match status" value="1"/>
</dbReference>
<evidence type="ECO:0000256" key="6">
    <source>
        <dbReference type="ARBA" id="ARBA00023288"/>
    </source>
</evidence>
<dbReference type="PANTHER" id="PTHR31673:SF30">
    <property type="entry name" value="COBRA-LIKE PROTEIN 6"/>
    <property type="match status" value="1"/>
</dbReference>
<dbReference type="PIRSF" id="PIRSF038122">
    <property type="entry name" value="COBRA"/>
    <property type="match status" value="1"/>
</dbReference>
<evidence type="ECO:0000256" key="7">
    <source>
        <dbReference type="PIRNR" id="PIRNR038122"/>
    </source>
</evidence>
<evidence type="ECO:0000256" key="2">
    <source>
        <dbReference type="ARBA" id="ARBA00005507"/>
    </source>
</evidence>
<dbReference type="Pfam" id="PF25079">
    <property type="entry name" value="COB_C"/>
    <property type="match status" value="2"/>
</dbReference>
<keyword evidence="11" id="KW-1185">Reference proteome</keyword>
<dbReference type="InterPro" id="IPR006918">
    <property type="entry name" value="COBRA_pln"/>
</dbReference>
<keyword evidence="3" id="KW-0336">GPI-anchor</keyword>
<feature type="transmembrane region" description="Helical" evidence="8">
    <location>
        <begin position="478"/>
        <end position="497"/>
    </location>
</feature>
<evidence type="ECO:0000256" key="8">
    <source>
        <dbReference type="SAM" id="Phobius"/>
    </source>
</evidence>
<dbReference type="InterPro" id="IPR056900">
    <property type="entry name" value="COB_C"/>
</dbReference>
<evidence type="ECO:0000256" key="4">
    <source>
        <dbReference type="ARBA" id="ARBA00022729"/>
    </source>
</evidence>
<comment type="similarity">
    <text evidence="2 7">Belongs to the COBRA family.</text>
</comment>
<feature type="transmembrane region" description="Helical" evidence="8">
    <location>
        <begin position="24"/>
        <end position="43"/>
    </location>
</feature>
<comment type="subcellular location">
    <subcellularLocation>
        <location evidence="1">Cell membrane</location>
        <topology evidence="1">Lipid-anchor</topology>
        <topology evidence="1">GPI-anchor</topology>
    </subcellularLocation>
</comment>
<dbReference type="Pfam" id="PF04833">
    <property type="entry name" value="COBRA"/>
    <property type="match status" value="1"/>
</dbReference>
<reference evidence="10 11" key="1">
    <citation type="journal article" date="2023" name="bioRxiv">
        <title>Genome report: Whole genome sequence and annotation of Penstemon davidsonii.</title>
        <authorList>
            <person name="Ostevik K.L."/>
            <person name="Alabady M."/>
            <person name="Zhang M."/>
            <person name="Rausher M.D."/>
        </authorList>
    </citation>
    <scope>NUCLEOTIDE SEQUENCE [LARGE SCALE GENOMIC DNA]</scope>
    <source>
        <strain evidence="10">DNT005</strain>
        <tissue evidence="10">Whole leaf</tissue>
    </source>
</reference>
<keyword evidence="8" id="KW-1133">Transmembrane helix</keyword>
<feature type="domain" description="COBRA C-terminal" evidence="9">
    <location>
        <begin position="243"/>
        <end position="387"/>
    </location>
</feature>
<dbReference type="EMBL" id="JAYDYQ010001425">
    <property type="protein sequence ID" value="KAK4487633.1"/>
    <property type="molecule type" value="Genomic_DNA"/>
</dbReference>
<dbReference type="Proteomes" id="UP001291926">
    <property type="component" value="Unassembled WGS sequence"/>
</dbReference>
<evidence type="ECO:0000313" key="10">
    <source>
        <dbReference type="EMBL" id="KAK4487633.1"/>
    </source>
</evidence>
<keyword evidence="6" id="KW-0449">Lipoprotein</keyword>
<evidence type="ECO:0000259" key="9">
    <source>
        <dbReference type="Pfam" id="PF25079"/>
    </source>
</evidence>
<comment type="caution">
    <text evidence="10">The sequence shown here is derived from an EMBL/GenBank/DDBJ whole genome shotgun (WGS) entry which is preliminary data.</text>
</comment>
<evidence type="ECO:0000256" key="3">
    <source>
        <dbReference type="ARBA" id="ARBA00022622"/>
    </source>
</evidence>
<organism evidence="10 11">
    <name type="scientific">Penstemon davidsonii</name>
    <dbReference type="NCBI Taxonomy" id="160366"/>
    <lineage>
        <taxon>Eukaryota</taxon>
        <taxon>Viridiplantae</taxon>
        <taxon>Streptophyta</taxon>
        <taxon>Embryophyta</taxon>
        <taxon>Tracheophyta</taxon>
        <taxon>Spermatophyta</taxon>
        <taxon>Magnoliopsida</taxon>
        <taxon>eudicotyledons</taxon>
        <taxon>Gunneridae</taxon>
        <taxon>Pentapetalae</taxon>
        <taxon>asterids</taxon>
        <taxon>lamiids</taxon>
        <taxon>Lamiales</taxon>
        <taxon>Plantaginaceae</taxon>
        <taxon>Cheloneae</taxon>
        <taxon>Penstemon</taxon>
    </lineage>
</organism>
<keyword evidence="4" id="KW-0732">Signal</keyword>
<evidence type="ECO:0000256" key="1">
    <source>
        <dbReference type="ARBA" id="ARBA00004609"/>
    </source>
</evidence>
<feature type="domain" description="COBRA C-terminal" evidence="9">
    <location>
        <begin position="402"/>
        <end position="468"/>
    </location>
</feature>
<accession>A0ABR0DFL6</accession>
<evidence type="ECO:0000256" key="5">
    <source>
        <dbReference type="ARBA" id="ARBA00023180"/>
    </source>
</evidence>
<keyword evidence="8" id="KW-0812">Transmembrane</keyword>
<proteinExistence type="inferred from homology"/>
<name>A0ABR0DFL6_9LAMI</name>
<gene>
    <name evidence="10" type="ORF">RD792_005716</name>
</gene>
<sequence length="499" mass="55931">MVLIGDGTHGRRAVRVWEGHKRSLNVVVLIFLLFCFVSATYGYDPLDPNGNITIRWDVLLENQDSSQDVRISIVNEQLFRHVELPGWKLSWAWVGDEVIWNIAGAEATEQGNCSAFKGRQLPHCCLKEPTIIDLLPGAPYNVQVANCCKGGVLSSMVQDPVNHLAVFQMHIGSGGSNSNKSGNINTGMPANFSLGLRGYTCGDPVQVLPTKFYEDHGRRKTQALATWNVTCIYSQFKSSTAPTCCVSLSAFYNETIVPCPKCSCACNGQAGTEECVKPGELPPTQQQLSPHNDPPKPVVQCSDFMCPVKVHWHVKQSYKEYWRVKITVTNLNYVKNYSEWNLVVLHPNLSNVTQVFSFNYKPLNIYGNMSKHIFFTDVLLSVKFFQATKQCGVATPIEVYFSDDTGMFYGIDHYNDMLLQAGETGNVQTEMLMHKDVGIFTFKEGWAFPRKISFNGDDCVMPSPDMYPRLPNTAHFHAPPPSFFIVFTMLLLIFSFLNL</sequence>